<sequence>MTGIGTGTGKRRKRKLWIWLFSVCVAAGICWVLYCLAEIGSAERNPAANRAYGEPADVGIVLGASMWGESPSPGLRERLELALSDYKAGKFRVFILTGGLDRPDYPYTEAEGMANYLEANGVPRSDMILENEATSTYENLKFSQELMKEKGYASAVILTHTYHGNRALEIAETLNYSNPGLSLTETKVLKPAQTTLREVLAYTKWKLDQLLLVLGWK</sequence>
<feature type="transmembrane region" description="Helical" evidence="1">
    <location>
        <begin position="16"/>
        <end position="34"/>
    </location>
</feature>
<dbReference type="GO" id="GO:0005886">
    <property type="term" value="C:plasma membrane"/>
    <property type="evidence" value="ECO:0007669"/>
    <property type="project" value="TreeGrafter"/>
</dbReference>
<gene>
    <name evidence="3" type="ORF">FRY98_13100</name>
</gene>
<dbReference type="InterPro" id="IPR003848">
    <property type="entry name" value="DUF218"/>
</dbReference>
<proteinExistence type="predicted"/>
<dbReference type="OrthoDB" id="9782395at2"/>
<keyword evidence="4" id="KW-1185">Reference proteome</keyword>
<dbReference type="Pfam" id="PF02698">
    <property type="entry name" value="DUF218"/>
    <property type="match status" value="1"/>
</dbReference>
<protein>
    <submittedName>
        <fullName evidence="3">YdcF family protein</fullName>
    </submittedName>
</protein>
<dbReference type="CDD" id="cd06259">
    <property type="entry name" value="YdcF-like"/>
    <property type="match status" value="1"/>
</dbReference>
<keyword evidence="1" id="KW-1133">Transmembrane helix</keyword>
<dbReference type="InterPro" id="IPR014729">
    <property type="entry name" value="Rossmann-like_a/b/a_fold"/>
</dbReference>
<feature type="domain" description="DUF218" evidence="2">
    <location>
        <begin position="57"/>
        <end position="200"/>
    </location>
</feature>
<dbReference type="InterPro" id="IPR051599">
    <property type="entry name" value="Cell_Envelope_Assoc"/>
</dbReference>
<evidence type="ECO:0000259" key="2">
    <source>
        <dbReference type="Pfam" id="PF02698"/>
    </source>
</evidence>
<keyword evidence="1" id="KW-0812">Transmembrane</keyword>
<name>A0A5D0CXY6_9BACL</name>
<comment type="caution">
    <text evidence="3">The sequence shown here is derived from an EMBL/GenBank/DDBJ whole genome shotgun (WGS) entry which is preliminary data.</text>
</comment>
<dbReference type="PANTHER" id="PTHR30336:SF20">
    <property type="entry name" value="DUF218 DOMAIN-CONTAINING PROTEIN"/>
    <property type="match status" value="1"/>
</dbReference>
<evidence type="ECO:0000313" key="3">
    <source>
        <dbReference type="EMBL" id="TYA13747.1"/>
    </source>
</evidence>
<dbReference type="EMBL" id="VSDO01000002">
    <property type="protein sequence ID" value="TYA13747.1"/>
    <property type="molecule type" value="Genomic_DNA"/>
</dbReference>
<dbReference type="Gene3D" id="3.40.50.620">
    <property type="entry name" value="HUPs"/>
    <property type="match status" value="1"/>
</dbReference>
<evidence type="ECO:0000313" key="4">
    <source>
        <dbReference type="Proteomes" id="UP000325218"/>
    </source>
</evidence>
<dbReference type="Proteomes" id="UP000325218">
    <property type="component" value="Unassembled WGS sequence"/>
</dbReference>
<accession>A0A5D0CXY6</accession>
<dbReference type="PANTHER" id="PTHR30336">
    <property type="entry name" value="INNER MEMBRANE PROTEIN, PROBABLE PERMEASE"/>
    <property type="match status" value="1"/>
</dbReference>
<reference evidence="3 4" key="1">
    <citation type="submission" date="2019-08" db="EMBL/GenBank/DDBJ databases">
        <title>Genome sequencing of Paenibacillus faecis DSM 23593(T).</title>
        <authorList>
            <person name="Kook J.-K."/>
            <person name="Park S.-N."/>
            <person name="Lim Y.K."/>
        </authorList>
    </citation>
    <scope>NUCLEOTIDE SEQUENCE [LARGE SCALE GENOMIC DNA]</scope>
    <source>
        <strain evidence="3 4">DSM 23593</strain>
    </source>
</reference>
<organism evidence="3 4">
    <name type="scientific">Paenibacillus faecis</name>
    <dbReference type="NCBI Taxonomy" id="862114"/>
    <lineage>
        <taxon>Bacteria</taxon>
        <taxon>Bacillati</taxon>
        <taxon>Bacillota</taxon>
        <taxon>Bacilli</taxon>
        <taxon>Bacillales</taxon>
        <taxon>Paenibacillaceae</taxon>
        <taxon>Paenibacillus</taxon>
    </lineage>
</organism>
<dbReference type="AlphaFoldDB" id="A0A5D0CXY6"/>
<keyword evidence="1" id="KW-0472">Membrane</keyword>
<evidence type="ECO:0000256" key="1">
    <source>
        <dbReference type="SAM" id="Phobius"/>
    </source>
</evidence>